<organism evidence="2">
    <name type="scientific">Fagus sylvatica</name>
    <name type="common">Beechnut</name>
    <dbReference type="NCBI Taxonomy" id="28930"/>
    <lineage>
        <taxon>Eukaryota</taxon>
        <taxon>Viridiplantae</taxon>
        <taxon>Streptophyta</taxon>
        <taxon>Embryophyta</taxon>
        <taxon>Tracheophyta</taxon>
        <taxon>Spermatophyta</taxon>
        <taxon>Magnoliopsida</taxon>
        <taxon>eudicotyledons</taxon>
        <taxon>Gunneridae</taxon>
        <taxon>Pentapetalae</taxon>
        <taxon>rosids</taxon>
        <taxon>fabids</taxon>
        <taxon>Fagales</taxon>
        <taxon>Fagaceae</taxon>
        <taxon>Fagus</taxon>
    </lineage>
</organism>
<dbReference type="EMBL" id="OIVN01000602">
    <property type="protein sequence ID" value="SPC82800.1"/>
    <property type="molecule type" value="Genomic_DNA"/>
</dbReference>
<dbReference type="AlphaFoldDB" id="A0A2N9F705"/>
<proteinExistence type="predicted"/>
<keyword evidence="1" id="KW-0812">Transmembrane</keyword>
<evidence type="ECO:0000313" key="2">
    <source>
        <dbReference type="EMBL" id="SPC82800.1"/>
    </source>
</evidence>
<name>A0A2N9F705_FAGSY</name>
<sequence>MAKPGSSPAPLITTADGGGFWLGLASLSSRGYWCLWIWPWVMPWVMGVWPWVVDVWPWAL</sequence>
<keyword evidence="1" id="KW-0472">Membrane</keyword>
<protein>
    <submittedName>
        <fullName evidence="2">Uncharacterized protein</fullName>
    </submittedName>
</protein>
<feature type="transmembrane region" description="Helical" evidence="1">
    <location>
        <begin position="32"/>
        <end position="52"/>
    </location>
</feature>
<reference evidence="2" key="1">
    <citation type="submission" date="2018-02" db="EMBL/GenBank/DDBJ databases">
        <authorList>
            <person name="Cohen D.B."/>
            <person name="Kent A.D."/>
        </authorList>
    </citation>
    <scope>NUCLEOTIDE SEQUENCE</scope>
</reference>
<accession>A0A2N9F705</accession>
<evidence type="ECO:0000256" key="1">
    <source>
        <dbReference type="SAM" id="Phobius"/>
    </source>
</evidence>
<gene>
    <name evidence="2" type="ORF">FSB_LOCUS10682</name>
</gene>
<keyword evidence="1" id="KW-1133">Transmembrane helix</keyword>